<name>A0A6C0CZG2_9ZZZZ</name>
<keyword evidence="1" id="KW-0812">Transmembrane</keyword>
<reference evidence="2" key="1">
    <citation type="journal article" date="2020" name="Nature">
        <title>Giant virus diversity and host interactions through global metagenomics.</title>
        <authorList>
            <person name="Schulz F."/>
            <person name="Roux S."/>
            <person name="Paez-Espino D."/>
            <person name="Jungbluth S."/>
            <person name="Walsh D.A."/>
            <person name="Denef V.J."/>
            <person name="McMahon K.D."/>
            <person name="Konstantinidis K.T."/>
            <person name="Eloe-Fadrosh E.A."/>
            <person name="Kyrpides N.C."/>
            <person name="Woyke T."/>
        </authorList>
    </citation>
    <scope>NUCLEOTIDE SEQUENCE</scope>
    <source>
        <strain evidence="2">GVMAG-M-3300023174-104</strain>
    </source>
</reference>
<proteinExistence type="predicted"/>
<dbReference type="AlphaFoldDB" id="A0A6C0CZG2"/>
<feature type="transmembrane region" description="Helical" evidence="1">
    <location>
        <begin position="81"/>
        <end position="102"/>
    </location>
</feature>
<feature type="transmembrane region" description="Helical" evidence="1">
    <location>
        <begin position="108"/>
        <end position="129"/>
    </location>
</feature>
<keyword evidence="1" id="KW-0472">Membrane</keyword>
<evidence type="ECO:0000256" key="1">
    <source>
        <dbReference type="SAM" id="Phobius"/>
    </source>
</evidence>
<organism evidence="2">
    <name type="scientific">viral metagenome</name>
    <dbReference type="NCBI Taxonomy" id="1070528"/>
    <lineage>
        <taxon>unclassified sequences</taxon>
        <taxon>metagenomes</taxon>
        <taxon>organismal metagenomes</taxon>
    </lineage>
</organism>
<accession>A0A6C0CZG2</accession>
<evidence type="ECO:0000313" key="2">
    <source>
        <dbReference type="EMBL" id="QHT10206.1"/>
    </source>
</evidence>
<dbReference type="EMBL" id="MN739518">
    <property type="protein sequence ID" value="QHT10206.1"/>
    <property type="molecule type" value="Genomic_DNA"/>
</dbReference>
<keyword evidence="1" id="KW-1133">Transmembrane helix</keyword>
<sequence length="134" mass="16002">MDFIFQSSVVFLHHVKEKWVETWKEKKTQETTDIIDKEEEDNGYGFYIDMEDIRDLEEEEEDDDQKEKEKLGNIIKHNIKLCMSGVVSMASVLFVGEMLQVYGRMSPFGMYSFYVFYTMYSTFMLRLVWTSPKK</sequence>
<protein>
    <submittedName>
        <fullName evidence="2">Uncharacterized protein</fullName>
    </submittedName>
</protein>